<reference evidence="11 12" key="1">
    <citation type="submission" date="2019-04" db="EMBL/GenBank/DDBJ databases">
        <title>Salinimonas iocasae sp. nov., a halophilic bacterium isolated from the outer tube casing of tubeworms in Okinawa Trough.</title>
        <authorList>
            <person name="Zhang H."/>
            <person name="Wang H."/>
            <person name="Li C."/>
        </authorList>
    </citation>
    <scope>NUCLEOTIDE SEQUENCE [LARGE SCALE GENOMIC DNA]</scope>
    <source>
        <strain evidence="11 12">KX18D6</strain>
    </source>
</reference>
<dbReference type="GO" id="GO:0016887">
    <property type="term" value="F:ATP hydrolysis activity"/>
    <property type="evidence" value="ECO:0007669"/>
    <property type="project" value="RHEA"/>
</dbReference>
<keyword evidence="1 9" id="KW-0547">Nucleotide-binding</keyword>
<evidence type="ECO:0000256" key="3">
    <source>
        <dbReference type="ARBA" id="ARBA00022806"/>
    </source>
</evidence>
<dbReference type="Pfam" id="PF00580">
    <property type="entry name" value="UvrD-helicase"/>
    <property type="match status" value="1"/>
</dbReference>
<protein>
    <recommendedName>
        <fullName evidence="7">DNA 3'-5' helicase</fullName>
        <ecNumber evidence="7">5.6.2.4</ecNumber>
    </recommendedName>
</protein>
<dbReference type="GO" id="GO:0005524">
    <property type="term" value="F:ATP binding"/>
    <property type="evidence" value="ECO:0007669"/>
    <property type="project" value="UniProtKB-UniRule"/>
</dbReference>
<keyword evidence="5" id="KW-0413">Isomerase</keyword>
<proteinExistence type="predicted"/>
<dbReference type="EC" id="5.6.2.4" evidence="7"/>
<dbReference type="InterPro" id="IPR035093">
    <property type="entry name" value="RelE/ParE_toxin_dom_sf"/>
</dbReference>
<name>A0A5B7YF93_9ALTE</name>
<dbReference type="Proteomes" id="UP000304912">
    <property type="component" value="Chromosome"/>
</dbReference>
<evidence type="ECO:0000256" key="5">
    <source>
        <dbReference type="ARBA" id="ARBA00023235"/>
    </source>
</evidence>
<dbReference type="EMBL" id="CP039852">
    <property type="protein sequence ID" value="QCZ94364.1"/>
    <property type="molecule type" value="Genomic_DNA"/>
</dbReference>
<dbReference type="GO" id="GO:0003677">
    <property type="term" value="F:DNA binding"/>
    <property type="evidence" value="ECO:0007669"/>
    <property type="project" value="InterPro"/>
</dbReference>
<gene>
    <name evidence="11" type="ORF">FBQ74_13180</name>
</gene>
<evidence type="ECO:0000256" key="4">
    <source>
        <dbReference type="ARBA" id="ARBA00022840"/>
    </source>
</evidence>
<dbReference type="KEGG" id="salk:FBQ74_13180"/>
<dbReference type="RefSeq" id="WP_139757104.1">
    <property type="nucleotide sequence ID" value="NZ_CP039852.1"/>
</dbReference>
<comment type="catalytic activity">
    <reaction evidence="6">
        <text>Couples ATP hydrolysis with the unwinding of duplex DNA by translocating in the 3'-5' direction.</text>
        <dbReference type="EC" id="5.6.2.4"/>
    </reaction>
</comment>
<dbReference type="PROSITE" id="PS51198">
    <property type="entry name" value="UVRD_HELICASE_ATP_BIND"/>
    <property type="match status" value="1"/>
</dbReference>
<evidence type="ECO:0000256" key="7">
    <source>
        <dbReference type="ARBA" id="ARBA00034808"/>
    </source>
</evidence>
<dbReference type="SUPFAM" id="SSF52540">
    <property type="entry name" value="P-loop containing nucleoside triphosphate hydrolases"/>
    <property type="match status" value="1"/>
</dbReference>
<dbReference type="Gene3D" id="3.30.2310.20">
    <property type="entry name" value="RelE-like"/>
    <property type="match status" value="1"/>
</dbReference>
<dbReference type="AlphaFoldDB" id="A0A5B7YF93"/>
<dbReference type="GO" id="GO:0000725">
    <property type="term" value="P:recombinational repair"/>
    <property type="evidence" value="ECO:0007669"/>
    <property type="project" value="TreeGrafter"/>
</dbReference>
<evidence type="ECO:0000313" key="12">
    <source>
        <dbReference type="Proteomes" id="UP000304912"/>
    </source>
</evidence>
<evidence type="ECO:0000256" key="9">
    <source>
        <dbReference type="PROSITE-ProRule" id="PRU00560"/>
    </source>
</evidence>
<evidence type="ECO:0000256" key="8">
    <source>
        <dbReference type="ARBA" id="ARBA00048988"/>
    </source>
</evidence>
<evidence type="ECO:0000256" key="6">
    <source>
        <dbReference type="ARBA" id="ARBA00034617"/>
    </source>
</evidence>
<dbReference type="PANTHER" id="PTHR11070:SF45">
    <property type="entry name" value="DNA 3'-5' HELICASE"/>
    <property type="match status" value="1"/>
</dbReference>
<evidence type="ECO:0000313" key="11">
    <source>
        <dbReference type="EMBL" id="QCZ94364.1"/>
    </source>
</evidence>
<evidence type="ECO:0000256" key="2">
    <source>
        <dbReference type="ARBA" id="ARBA00022801"/>
    </source>
</evidence>
<evidence type="ECO:0000256" key="1">
    <source>
        <dbReference type="ARBA" id="ARBA00022741"/>
    </source>
</evidence>
<evidence type="ECO:0000259" key="10">
    <source>
        <dbReference type="PROSITE" id="PS51198"/>
    </source>
</evidence>
<keyword evidence="2 9" id="KW-0378">Hydrolase</keyword>
<sequence>MDIQVAISQDFLTSIVKLPKAQQKKVNQFVSKFRNAPLATGINYEKINDAANPDMRSVRIDQSYRGIVLKPQQGSVYILLWVDHHDDAYEWARRHQCKIHPKTGVIQLYATEVKAGSIHQHKDEKFHIEPEPIEQQLSPLFENYNSQQLIELGLPEEFTEQVKALQSMELLAAFSEKLPNDAYEALYFLADGIPYEEVLEDYRSNVAEDVDTDDFAAALAREGSKRRFVVVDDEDLEQMLDAPLEKWRVFLHPSQRKLVERDWNGPVRVLGGAGTGKTVAAIHRAKWLSSQLPEVSNKKILFTTFTKNLASDISEHLEQICSHAELSNIETINIDSWVHKFLKRNSYNYDIVYPGDTNPKRVSSWQKALDNKSASLDLSDHFYEEEWKLVIQEQSITEKSEYIRAKRTGRGTRLNRKERLLAWSVFEEYLLQLNHKKIKEMPDAMRDCIAIIDSKNIKPIYSSVIVDEGQDMGSQAYELIRRLVAEDKNDIFIVGDGHQRIYRNKVVLGRCGINIIGRSRKLRVNYRTTEETKQLAVSVLSNVPVDDLDNGEDTSKGYISLMHGEMPEIIVKNNFIEEADAVVERIEQLEAAGAKLRDMCVVARTKSIRDAFGNALSKAGIKTYEVMANGIDRRHQDGVRLATMHRVKGLEFQNVFIVGVNKNTLPLRNFKSDDPVELREHEMSERSLLHVAMTRAMRSLTISTHGVLSEFFRKNNDLGTGAEV</sequence>
<organism evidence="11 12">
    <name type="scientific">Salinimonas iocasae</name>
    <dbReference type="NCBI Taxonomy" id="2572577"/>
    <lineage>
        <taxon>Bacteria</taxon>
        <taxon>Pseudomonadati</taxon>
        <taxon>Pseudomonadota</taxon>
        <taxon>Gammaproteobacteria</taxon>
        <taxon>Alteromonadales</taxon>
        <taxon>Alteromonadaceae</taxon>
        <taxon>Alteromonas/Salinimonas group</taxon>
        <taxon>Salinimonas</taxon>
    </lineage>
</organism>
<dbReference type="InterPro" id="IPR014017">
    <property type="entry name" value="DNA_helicase_UvrD-like_C"/>
</dbReference>
<feature type="binding site" evidence="9">
    <location>
        <begin position="271"/>
        <end position="278"/>
    </location>
    <ligand>
        <name>ATP</name>
        <dbReference type="ChEBI" id="CHEBI:30616"/>
    </ligand>
</feature>
<dbReference type="GO" id="GO:0043138">
    <property type="term" value="F:3'-5' DNA helicase activity"/>
    <property type="evidence" value="ECO:0007669"/>
    <property type="project" value="UniProtKB-EC"/>
</dbReference>
<dbReference type="Gene3D" id="3.40.50.300">
    <property type="entry name" value="P-loop containing nucleotide triphosphate hydrolases"/>
    <property type="match status" value="2"/>
</dbReference>
<keyword evidence="3 9" id="KW-0347">Helicase</keyword>
<dbReference type="Pfam" id="PF13361">
    <property type="entry name" value="UvrD_C"/>
    <property type="match status" value="2"/>
</dbReference>
<dbReference type="InterPro" id="IPR000212">
    <property type="entry name" value="DNA_helicase_UvrD/REP"/>
</dbReference>
<dbReference type="InterPro" id="IPR027417">
    <property type="entry name" value="P-loop_NTPase"/>
</dbReference>
<keyword evidence="12" id="KW-1185">Reference proteome</keyword>
<dbReference type="OrthoDB" id="5298826at2"/>
<dbReference type="InterPro" id="IPR014016">
    <property type="entry name" value="UvrD-like_ATP-bd"/>
</dbReference>
<dbReference type="PANTHER" id="PTHR11070">
    <property type="entry name" value="UVRD / RECB / PCRA DNA HELICASE FAMILY MEMBER"/>
    <property type="match status" value="1"/>
</dbReference>
<keyword evidence="4 9" id="KW-0067">ATP-binding</keyword>
<comment type="catalytic activity">
    <reaction evidence="8">
        <text>ATP + H2O = ADP + phosphate + H(+)</text>
        <dbReference type="Rhea" id="RHEA:13065"/>
        <dbReference type="ChEBI" id="CHEBI:15377"/>
        <dbReference type="ChEBI" id="CHEBI:15378"/>
        <dbReference type="ChEBI" id="CHEBI:30616"/>
        <dbReference type="ChEBI" id="CHEBI:43474"/>
        <dbReference type="ChEBI" id="CHEBI:456216"/>
        <dbReference type="EC" id="5.6.2.4"/>
    </reaction>
</comment>
<dbReference type="SUPFAM" id="SSF143011">
    <property type="entry name" value="RelE-like"/>
    <property type="match status" value="1"/>
</dbReference>
<accession>A0A5B7YF93</accession>
<feature type="domain" description="UvrD-like helicase ATP-binding" evidence="10">
    <location>
        <begin position="250"/>
        <end position="529"/>
    </location>
</feature>